<dbReference type="InterPro" id="IPR006390">
    <property type="entry name" value="DHP_synth_dom"/>
</dbReference>
<keyword evidence="5" id="KW-0808">Transferase</keyword>
<dbReference type="GO" id="GO:0046656">
    <property type="term" value="P:folic acid biosynthetic process"/>
    <property type="evidence" value="ECO:0007669"/>
    <property type="project" value="UniProtKB-KW"/>
</dbReference>
<evidence type="ECO:0000256" key="2">
    <source>
        <dbReference type="ARBA" id="ARBA00001946"/>
    </source>
</evidence>
<evidence type="ECO:0000256" key="4">
    <source>
        <dbReference type="ARBA" id="ARBA00012458"/>
    </source>
</evidence>
<dbReference type="GO" id="GO:0046654">
    <property type="term" value="P:tetrahydrofolate biosynthetic process"/>
    <property type="evidence" value="ECO:0007669"/>
    <property type="project" value="TreeGrafter"/>
</dbReference>
<dbReference type="PROSITE" id="PS00793">
    <property type="entry name" value="DHPS_2"/>
    <property type="match status" value="1"/>
</dbReference>
<dbReference type="Gene3D" id="3.20.20.20">
    <property type="entry name" value="Dihydropteroate synthase-like"/>
    <property type="match status" value="1"/>
</dbReference>
<evidence type="ECO:0000256" key="3">
    <source>
        <dbReference type="ARBA" id="ARBA00004763"/>
    </source>
</evidence>
<comment type="catalytic activity">
    <reaction evidence="1">
        <text>(7,8-dihydropterin-6-yl)methyl diphosphate + 4-aminobenzoate = 7,8-dihydropteroate + diphosphate</text>
        <dbReference type="Rhea" id="RHEA:19949"/>
        <dbReference type="ChEBI" id="CHEBI:17836"/>
        <dbReference type="ChEBI" id="CHEBI:17839"/>
        <dbReference type="ChEBI" id="CHEBI:33019"/>
        <dbReference type="ChEBI" id="CHEBI:72950"/>
        <dbReference type="EC" id="2.5.1.15"/>
    </reaction>
</comment>
<proteinExistence type="predicted"/>
<evidence type="ECO:0000256" key="8">
    <source>
        <dbReference type="ARBA" id="ARBA00022909"/>
    </source>
</evidence>
<gene>
    <name evidence="10" type="primary">folP</name>
    <name evidence="10" type="ORF">DCC81_22225</name>
</gene>
<dbReference type="EMBL" id="QCYK01000003">
    <property type="protein sequence ID" value="PUZ23121.1"/>
    <property type="molecule type" value="Genomic_DNA"/>
</dbReference>
<organism evidence="10 11">
    <name type="scientific">Chitinophaga parva</name>
    <dbReference type="NCBI Taxonomy" id="2169414"/>
    <lineage>
        <taxon>Bacteria</taxon>
        <taxon>Pseudomonadati</taxon>
        <taxon>Bacteroidota</taxon>
        <taxon>Chitinophagia</taxon>
        <taxon>Chitinophagales</taxon>
        <taxon>Chitinophagaceae</taxon>
        <taxon>Chitinophaga</taxon>
    </lineage>
</organism>
<accession>A0A2T7BDE9</accession>
<dbReference type="PROSITE" id="PS50972">
    <property type="entry name" value="PTERIN_BINDING"/>
    <property type="match status" value="1"/>
</dbReference>
<dbReference type="Proteomes" id="UP000244450">
    <property type="component" value="Unassembled WGS sequence"/>
</dbReference>
<dbReference type="NCBIfam" id="TIGR01496">
    <property type="entry name" value="DHPS"/>
    <property type="match status" value="1"/>
</dbReference>
<comment type="pathway">
    <text evidence="3">Cofactor biosynthesis; tetrahydrofolate biosynthesis; 7,8-dihydrofolate from 2-amino-4-hydroxy-6-hydroxymethyl-7,8-dihydropteridine diphosphate and 4-aminobenzoate: step 1/2.</text>
</comment>
<dbReference type="PANTHER" id="PTHR20941">
    <property type="entry name" value="FOLATE SYNTHESIS PROTEINS"/>
    <property type="match status" value="1"/>
</dbReference>
<dbReference type="InterPro" id="IPR045031">
    <property type="entry name" value="DHP_synth-like"/>
</dbReference>
<keyword evidence="11" id="KW-1185">Reference proteome</keyword>
<dbReference type="SUPFAM" id="SSF51717">
    <property type="entry name" value="Dihydropteroate synthetase-like"/>
    <property type="match status" value="1"/>
</dbReference>
<dbReference type="InterPro" id="IPR000489">
    <property type="entry name" value="Pterin-binding_dom"/>
</dbReference>
<dbReference type="PANTHER" id="PTHR20941:SF1">
    <property type="entry name" value="FOLIC ACID SYNTHESIS PROTEIN FOL1"/>
    <property type="match status" value="1"/>
</dbReference>
<evidence type="ECO:0000256" key="6">
    <source>
        <dbReference type="ARBA" id="ARBA00022723"/>
    </source>
</evidence>
<comment type="caution">
    <text evidence="10">The sequence shown here is derived from an EMBL/GenBank/DDBJ whole genome shotgun (WGS) entry which is preliminary data.</text>
</comment>
<dbReference type="GO" id="GO:0046872">
    <property type="term" value="F:metal ion binding"/>
    <property type="evidence" value="ECO:0007669"/>
    <property type="project" value="UniProtKB-KW"/>
</dbReference>
<evidence type="ECO:0000256" key="1">
    <source>
        <dbReference type="ARBA" id="ARBA00000012"/>
    </source>
</evidence>
<keyword evidence="8" id="KW-0289">Folate biosynthesis</keyword>
<evidence type="ECO:0000256" key="5">
    <source>
        <dbReference type="ARBA" id="ARBA00022679"/>
    </source>
</evidence>
<feature type="domain" description="Pterin-binding" evidence="9">
    <location>
        <begin position="41"/>
        <end position="293"/>
    </location>
</feature>
<protein>
    <recommendedName>
        <fullName evidence="4">dihydropteroate synthase</fullName>
        <ecNumber evidence="4">2.5.1.15</ecNumber>
    </recommendedName>
</protein>
<evidence type="ECO:0000256" key="7">
    <source>
        <dbReference type="ARBA" id="ARBA00022842"/>
    </source>
</evidence>
<dbReference type="OrthoDB" id="9811744at2"/>
<sequence length="302" mass="32170">MPTFAARPKHTALAHSSFKNTALRGDFTIRCGGKLLDLSQPRVMGIINVTDDSFFADSRTRALADVVTKAGRLLSEGATILDLGAQSTRPGATKVGAPEEVERLLPAIRAILQAHPDAIISIDTFYASVAAACVEAGAAIINDISAGDLDAAMLSTVGALKVPYMAMHMQGTPDTMQHNPQYGDVVKEVLDYFVQKIAACKAAGIDDVIIDPGFGFGKTIAHNYTLLKHLEAFHILEVPLLVGVSRKSMIYKVLGSTPQEALNGTTVLNTLALERGAHLLRVHDVSAAMEAVKLVGLMKEMP</sequence>
<dbReference type="InterPro" id="IPR011005">
    <property type="entry name" value="Dihydropteroate_synth-like_sf"/>
</dbReference>
<name>A0A2T7BDE9_9BACT</name>
<evidence type="ECO:0000259" key="9">
    <source>
        <dbReference type="PROSITE" id="PS50972"/>
    </source>
</evidence>
<evidence type="ECO:0000313" key="10">
    <source>
        <dbReference type="EMBL" id="PUZ23121.1"/>
    </source>
</evidence>
<dbReference type="AlphaFoldDB" id="A0A2T7BDE9"/>
<keyword evidence="6" id="KW-0479">Metal-binding</keyword>
<keyword evidence="7" id="KW-0460">Magnesium</keyword>
<evidence type="ECO:0000313" key="11">
    <source>
        <dbReference type="Proteomes" id="UP000244450"/>
    </source>
</evidence>
<dbReference type="Pfam" id="PF00809">
    <property type="entry name" value="Pterin_bind"/>
    <property type="match status" value="1"/>
</dbReference>
<comment type="cofactor">
    <cofactor evidence="2">
        <name>Mg(2+)</name>
        <dbReference type="ChEBI" id="CHEBI:18420"/>
    </cofactor>
</comment>
<dbReference type="GO" id="GO:0004156">
    <property type="term" value="F:dihydropteroate synthase activity"/>
    <property type="evidence" value="ECO:0007669"/>
    <property type="project" value="UniProtKB-EC"/>
</dbReference>
<reference evidence="10 11" key="1">
    <citation type="submission" date="2018-04" db="EMBL/GenBank/DDBJ databases">
        <title>Chitinophaga fuyangensis sp. nov., isolated from soil in a chemical factory.</title>
        <authorList>
            <person name="Chen K."/>
        </authorList>
    </citation>
    <scope>NUCLEOTIDE SEQUENCE [LARGE SCALE GENOMIC DNA]</scope>
    <source>
        <strain evidence="10 11">LY-1</strain>
    </source>
</reference>
<dbReference type="GO" id="GO:0005829">
    <property type="term" value="C:cytosol"/>
    <property type="evidence" value="ECO:0007669"/>
    <property type="project" value="TreeGrafter"/>
</dbReference>
<dbReference type="CDD" id="cd00739">
    <property type="entry name" value="DHPS"/>
    <property type="match status" value="1"/>
</dbReference>
<dbReference type="EC" id="2.5.1.15" evidence="4"/>